<organism evidence="2 3">
    <name type="scientific">Penaeus vannamei</name>
    <name type="common">Whiteleg shrimp</name>
    <name type="synonym">Litopenaeus vannamei</name>
    <dbReference type="NCBI Taxonomy" id="6689"/>
    <lineage>
        <taxon>Eukaryota</taxon>
        <taxon>Metazoa</taxon>
        <taxon>Ecdysozoa</taxon>
        <taxon>Arthropoda</taxon>
        <taxon>Crustacea</taxon>
        <taxon>Multicrustacea</taxon>
        <taxon>Malacostraca</taxon>
        <taxon>Eumalacostraca</taxon>
        <taxon>Eucarida</taxon>
        <taxon>Decapoda</taxon>
        <taxon>Dendrobranchiata</taxon>
        <taxon>Penaeoidea</taxon>
        <taxon>Penaeidae</taxon>
        <taxon>Penaeus</taxon>
    </lineage>
</organism>
<protein>
    <submittedName>
        <fullName evidence="2">Putative UPF0661 TPR repeat-containing protein C16D10.01c-like</fullName>
    </submittedName>
</protein>
<sequence>MWMGIHIVQYSKVYIRPGSIVGHRPRSRILRGLLRQNQNKAEDSTDPRAGGCSPGTMGKNAINTQKKKLAKAQKKKAAKPSLETLSTEELLAKAQEYIDCFQYENAQKYCQEALKREPDYIPALETSATLCLETGNLDGAKHCLGRAITLQPDEGYSKYLSMAQLMEGNESLQCYQKGIEILAETIALAQKSADNKSKDTNDAENMGTENGTTNEEMLPDGAKAELDEQPEDSKEGKAALIRKISTACCSVAELYMTDLCDEEEAENQCLAYINKAIETDPSNPEAFQFMASYQLVRQQPDEARTFIKKSIDLWLPKYKEIHEGTAEAGSFDPIDVCPLSYPTRLSAARTLIEVQEYDIAVEVLEGLSEEDDEIVDTWYLLGWLNYLQGEDHKDSARLYFHRAKQVHVIAPSEDNQLIEHLEELIQELGPLSEEDLEEEAVDEEDVENELQRESDEESNEEEMDTS</sequence>
<dbReference type="STRING" id="6689.A0A423SZ24"/>
<feature type="region of interest" description="Disordered" evidence="1">
    <location>
        <begin position="192"/>
        <end position="217"/>
    </location>
</feature>
<feature type="compositionally biased region" description="Acidic residues" evidence="1">
    <location>
        <begin position="432"/>
        <end position="466"/>
    </location>
</feature>
<dbReference type="PANTHER" id="PTHR28654:SF1">
    <property type="entry name" value="AXIN INTERACTOR, DORSALIZATION-ASSOCIATED PROTEIN"/>
    <property type="match status" value="1"/>
</dbReference>
<proteinExistence type="predicted"/>
<evidence type="ECO:0000313" key="2">
    <source>
        <dbReference type="EMBL" id="ROT69439.1"/>
    </source>
</evidence>
<comment type="caution">
    <text evidence="2">The sequence shown here is derived from an EMBL/GenBank/DDBJ whole genome shotgun (WGS) entry which is preliminary data.</text>
</comment>
<dbReference type="InterPro" id="IPR011990">
    <property type="entry name" value="TPR-like_helical_dom_sf"/>
</dbReference>
<dbReference type="GO" id="GO:0016020">
    <property type="term" value="C:membrane"/>
    <property type="evidence" value="ECO:0007669"/>
    <property type="project" value="TreeGrafter"/>
</dbReference>
<dbReference type="GO" id="GO:0048264">
    <property type="term" value="P:determination of ventral identity"/>
    <property type="evidence" value="ECO:0007669"/>
    <property type="project" value="TreeGrafter"/>
</dbReference>
<gene>
    <name evidence="2" type="ORF">C7M84_012332</name>
</gene>
<dbReference type="GO" id="GO:0035091">
    <property type="term" value="F:phosphatidylinositol binding"/>
    <property type="evidence" value="ECO:0007669"/>
    <property type="project" value="TreeGrafter"/>
</dbReference>
<dbReference type="Gene3D" id="1.25.40.10">
    <property type="entry name" value="Tetratricopeptide repeat domain"/>
    <property type="match status" value="2"/>
</dbReference>
<feature type="region of interest" description="Disordered" evidence="1">
    <location>
        <begin position="36"/>
        <end position="58"/>
    </location>
</feature>
<name>A0A423SZ24_PENVA</name>
<evidence type="ECO:0000313" key="3">
    <source>
        <dbReference type="Proteomes" id="UP000283509"/>
    </source>
</evidence>
<evidence type="ECO:0000256" key="1">
    <source>
        <dbReference type="SAM" id="MobiDB-lite"/>
    </source>
</evidence>
<keyword evidence="3" id="KW-1185">Reference proteome</keyword>
<dbReference type="Pfam" id="PF14559">
    <property type="entry name" value="TPR_19"/>
    <property type="match status" value="1"/>
</dbReference>
<reference evidence="2 3" key="2">
    <citation type="submission" date="2019-01" db="EMBL/GenBank/DDBJ databases">
        <title>The decoding of complex shrimp genome reveals the adaptation for benthos swimmer, frequently molting mechanism and breeding impact on genome.</title>
        <authorList>
            <person name="Sun Y."/>
            <person name="Gao Y."/>
            <person name="Yu Y."/>
        </authorList>
    </citation>
    <scope>NUCLEOTIDE SEQUENCE [LARGE SCALE GENOMIC DNA]</scope>
    <source>
        <tissue evidence="2">Muscle</tissue>
    </source>
</reference>
<reference evidence="2 3" key="1">
    <citation type="submission" date="2018-04" db="EMBL/GenBank/DDBJ databases">
        <authorList>
            <person name="Zhang X."/>
            <person name="Yuan J."/>
            <person name="Li F."/>
            <person name="Xiang J."/>
        </authorList>
    </citation>
    <scope>NUCLEOTIDE SEQUENCE [LARGE SCALE GENOMIC DNA]</scope>
    <source>
        <tissue evidence="2">Muscle</tissue>
    </source>
</reference>
<feature type="region of interest" description="Disordered" evidence="1">
    <location>
        <begin position="428"/>
        <end position="466"/>
    </location>
</feature>
<dbReference type="SMART" id="SM00028">
    <property type="entry name" value="TPR"/>
    <property type="match status" value="4"/>
</dbReference>
<dbReference type="PANTHER" id="PTHR28654">
    <property type="entry name" value="AXIN INTERACTOR, DORSALIZATION-ASSOCIATED PROTEIN"/>
    <property type="match status" value="1"/>
</dbReference>
<accession>A0A423SZ24</accession>
<dbReference type="SUPFAM" id="SSF48452">
    <property type="entry name" value="TPR-like"/>
    <property type="match status" value="2"/>
</dbReference>
<dbReference type="CDD" id="cd24142">
    <property type="entry name" value="ACL4-like"/>
    <property type="match status" value="1"/>
</dbReference>
<dbReference type="EMBL" id="QCYY01002563">
    <property type="protein sequence ID" value="ROT69439.1"/>
    <property type="molecule type" value="Genomic_DNA"/>
</dbReference>
<dbReference type="AlphaFoldDB" id="A0A423SZ24"/>
<dbReference type="InterPro" id="IPR019734">
    <property type="entry name" value="TPR_rpt"/>
</dbReference>
<dbReference type="Proteomes" id="UP000283509">
    <property type="component" value="Unassembled WGS sequence"/>
</dbReference>
<dbReference type="OrthoDB" id="1914839at2759"/>